<dbReference type="HOGENOM" id="CLU_2782784_0_0_1"/>
<feature type="region of interest" description="Disordered" evidence="1">
    <location>
        <begin position="1"/>
        <end position="23"/>
    </location>
</feature>
<organism evidence="2 3">
    <name type="scientific">Hydnomerulius pinastri MD-312</name>
    <dbReference type="NCBI Taxonomy" id="994086"/>
    <lineage>
        <taxon>Eukaryota</taxon>
        <taxon>Fungi</taxon>
        <taxon>Dikarya</taxon>
        <taxon>Basidiomycota</taxon>
        <taxon>Agaricomycotina</taxon>
        <taxon>Agaricomycetes</taxon>
        <taxon>Agaricomycetidae</taxon>
        <taxon>Boletales</taxon>
        <taxon>Boletales incertae sedis</taxon>
        <taxon>Leucogyrophana</taxon>
    </lineage>
</organism>
<evidence type="ECO:0000313" key="3">
    <source>
        <dbReference type="Proteomes" id="UP000053820"/>
    </source>
</evidence>
<evidence type="ECO:0000256" key="1">
    <source>
        <dbReference type="SAM" id="MobiDB-lite"/>
    </source>
</evidence>
<dbReference type="Proteomes" id="UP000053820">
    <property type="component" value="Unassembled WGS sequence"/>
</dbReference>
<protein>
    <submittedName>
        <fullName evidence="2">Uncharacterized protein</fullName>
    </submittedName>
</protein>
<sequence>MQNTQDQRRVGCGGGVDKSSKGEVSLGPIRASYQTSLVYQTLLSRASLNMIDIFGPIYTISIIVIRQLV</sequence>
<keyword evidence="3" id="KW-1185">Reference proteome</keyword>
<dbReference type="OrthoDB" id="66964at2759"/>
<name>A0A0C9VBN4_9AGAM</name>
<dbReference type="EMBL" id="KN839852">
    <property type="protein sequence ID" value="KIJ63069.1"/>
    <property type="molecule type" value="Genomic_DNA"/>
</dbReference>
<proteinExistence type="predicted"/>
<evidence type="ECO:0000313" key="2">
    <source>
        <dbReference type="EMBL" id="KIJ63069.1"/>
    </source>
</evidence>
<dbReference type="AlphaFoldDB" id="A0A0C9VBN4"/>
<feature type="non-terminal residue" evidence="2">
    <location>
        <position position="69"/>
    </location>
</feature>
<accession>A0A0C9VBN4</accession>
<reference evidence="2 3" key="1">
    <citation type="submission" date="2014-04" db="EMBL/GenBank/DDBJ databases">
        <title>Evolutionary Origins and Diversification of the Mycorrhizal Mutualists.</title>
        <authorList>
            <consortium name="DOE Joint Genome Institute"/>
            <consortium name="Mycorrhizal Genomics Consortium"/>
            <person name="Kohler A."/>
            <person name="Kuo A."/>
            <person name="Nagy L.G."/>
            <person name="Floudas D."/>
            <person name="Copeland A."/>
            <person name="Barry K.W."/>
            <person name="Cichocki N."/>
            <person name="Veneault-Fourrey C."/>
            <person name="LaButti K."/>
            <person name="Lindquist E.A."/>
            <person name="Lipzen A."/>
            <person name="Lundell T."/>
            <person name="Morin E."/>
            <person name="Murat C."/>
            <person name="Riley R."/>
            <person name="Ohm R."/>
            <person name="Sun H."/>
            <person name="Tunlid A."/>
            <person name="Henrissat B."/>
            <person name="Grigoriev I.V."/>
            <person name="Hibbett D.S."/>
            <person name="Martin F."/>
        </authorList>
    </citation>
    <scope>NUCLEOTIDE SEQUENCE [LARGE SCALE GENOMIC DNA]</scope>
    <source>
        <strain evidence="2 3">MD-312</strain>
    </source>
</reference>
<gene>
    <name evidence="2" type="ORF">HYDPIDRAFT_156482</name>
</gene>